<evidence type="ECO:0000256" key="7">
    <source>
        <dbReference type="ARBA" id="ARBA00023002"/>
    </source>
</evidence>
<dbReference type="Gene3D" id="2.60.120.620">
    <property type="entry name" value="q2cbj1_9rhob like domain"/>
    <property type="match status" value="1"/>
</dbReference>
<dbReference type="PANTHER" id="PTHR12117">
    <property type="entry name" value="HISTONE ACETYLTRANSFERASE COMPLEX"/>
    <property type="match status" value="1"/>
</dbReference>
<keyword evidence="6" id="KW-0223">Dioxygenase</keyword>
<keyword evidence="7" id="KW-0560">Oxidoreductase</keyword>
<dbReference type="GO" id="GO:0031418">
    <property type="term" value="F:L-ascorbic acid binding"/>
    <property type="evidence" value="ECO:0007669"/>
    <property type="project" value="UniProtKB-KW"/>
</dbReference>
<dbReference type="GO" id="GO:0009896">
    <property type="term" value="P:positive regulation of catabolic process"/>
    <property type="evidence" value="ECO:0007669"/>
    <property type="project" value="UniProtKB-ARBA"/>
</dbReference>
<evidence type="ECO:0000259" key="14">
    <source>
        <dbReference type="PROSITE" id="PS51471"/>
    </source>
</evidence>
<dbReference type="FunFam" id="2.60.120.620:FF:000014">
    <property type="entry name" value="Prolyl 3,4-dihydroxylase TPA1"/>
    <property type="match status" value="1"/>
</dbReference>
<evidence type="ECO:0000256" key="11">
    <source>
        <dbReference type="ARBA" id="ARBA00051966"/>
    </source>
</evidence>
<organism evidence="15">
    <name type="scientific">Absidia glauca</name>
    <name type="common">Pin mould</name>
    <dbReference type="NCBI Taxonomy" id="4829"/>
    <lineage>
        <taxon>Eukaryota</taxon>
        <taxon>Fungi</taxon>
        <taxon>Fungi incertae sedis</taxon>
        <taxon>Mucoromycota</taxon>
        <taxon>Mucoromycotina</taxon>
        <taxon>Mucoromycetes</taxon>
        <taxon>Mucorales</taxon>
        <taxon>Cunninghamellaceae</taxon>
        <taxon>Absidia</taxon>
    </lineage>
</organism>
<dbReference type="PROSITE" id="PS51471">
    <property type="entry name" value="FE2OG_OXY"/>
    <property type="match status" value="1"/>
</dbReference>
<name>A0A163Z2G1_ABSGL</name>
<evidence type="ECO:0000256" key="12">
    <source>
        <dbReference type="ARBA" id="ARBA00081607"/>
    </source>
</evidence>
<dbReference type="GO" id="GO:0005506">
    <property type="term" value="F:iron ion binding"/>
    <property type="evidence" value="ECO:0007669"/>
    <property type="project" value="InterPro"/>
</dbReference>
<proteinExistence type="inferred from homology"/>
<dbReference type="GO" id="GO:0006449">
    <property type="term" value="P:regulation of translational termination"/>
    <property type="evidence" value="ECO:0007669"/>
    <property type="project" value="TreeGrafter"/>
</dbReference>
<evidence type="ECO:0000313" key="16">
    <source>
        <dbReference type="Proteomes" id="UP000078561"/>
    </source>
</evidence>
<evidence type="ECO:0000256" key="4">
    <source>
        <dbReference type="ARBA" id="ARBA00022723"/>
    </source>
</evidence>
<feature type="domain" description="Fe2OG dioxygenase" evidence="14">
    <location>
        <begin position="135"/>
        <end position="242"/>
    </location>
</feature>
<dbReference type="EMBL" id="LT554635">
    <property type="protein sequence ID" value="SAM06711.1"/>
    <property type="molecule type" value="Genomic_DNA"/>
</dbReference>
<evidence type="ECO:0000256" key="6">
    <source>
        <dbReference type="ARBA" id="ARBA00022964"/>
    </source>
</evidence>
<keyword evidence="16" id="KW-1185">Reference proteome</keyword>
<keyword evidence="8" id="KW-0408">Iron</keyword>
<keyword evidence="4" id="KW-0479">Metal-binding</keyword>
<evidence type="ECO:0000256" key="5">
    <source>
        <dbReference type="ARBA" id="ARBA00022896"/>
    </source>
</evidence>
<evidence type="ECO:0000256" key="3">
    <source>
        <dbReference type="ARBA" id="ARBA00007443"/>
    </source>
</evidence>
<evidence type="ECO:0000256" key="9">
    <source>
        <dbReference type="ARBA" id="ARBA00023242"/>
    </source>
</evidence>
<protein>
    <recommendedName>
        <fullName evidence="12">uS12 prolyl 3,4-dihydroxylase</fullName>
    </recommendedName>
</protein>
<dbReference type="InterPro" id="IPR043044">
    <property type="entry name" value="TPA1/Ofd1_C"/>
</dbReference>
<comment type="catalytic activity">
    <reaction evidence="11">
        <text>[ribosomal protein uS12]-(3S)-3-hydroxy-L-proline + 2-oxoglutarate + O2 = [ribosomal protein uS12]-(3S)-3,4-dihydroxy-L-proline + succinate + CO2</text>
        <dbReference type="Rhea" id="RHEA:54160"/>
        <dbReference type="Rhea" id="RHEA-COMP:13817"/>
        <dbReference type="Rhea" id="RHEA-COMP:13818"/>
        <dbReference type="ChEBI" id="CHEBI:15379"/>
        <dbReference type="ChEBI" id="CHEBI:16526"/>
        <dbReference type="ChEBI" id="CHEBI:16810"/>
        <dbReference type="ChEBI" id="CHEBI:30031"/>
        <dbReference type="ChEBI" id="CHEBI:85428"/>
        <dbReference type="ChEBI" id="CHEBI:138052"/>
    </reaction>
</comment>
<dbReference type="OMA" id="GWYHIPQ"/>
<dbReference type="GO" id="GO:0005634">
    <property type="term" value="C:nucleus"/>
    <property type="evidence" value="ECO:0007669"/>
    <property type="project" value="UniProtKB-SubCell"/>
</dbReference>
<comment type="catalytic activity">
    <reaction evidence="10">
        <text>[ribosomal protein uS12]-L-proline + 2-oxoglutarate + O2 = [ribosomal protein uS12]-(3S)-3-hydroxy-L-proline + succinate + CO2</text>
        <dbReference type="Rhea" id="RHEA:54156"/>
        <dbReference type="Rhea" id="RHEA-COMP:13816"/>
        <dbReference type="Rhea" id="RHEA-COMP:13818"/>
        <dbReference type="ChEBI" id="CHEBI:15379"/>
        <dbReference type="ChEBI" id="CHEBI:16526"/>
        <dbReference type="ChEBI" id="CHEBI:16810"/>
        <dbReference type="ChEBI" id="CHEBI:30031"/>
        <dbReference type="ChEBI" id="CHEBI:50342"/>
        <dbReference type="ChEBI" id="CHEBI:85428"/>
    </reaction>
</comment>
<evidence type="ECO:0000313" key="15">
    <source>
        <dbReference type="EMBL" id="SAM06711.1"/>
    </source>
</evidence>
<comment type="cofactor">
    <cofactor evidence="1">
        <name>L-ascorbate</name>
        <dbReference type="ChEBI" id="CHEBI:38290"/>
    </cofactor>
</comment>
<dbReference type="PANTHER" id="PTHR12117:SF0">
    <property type="entry name" value="PROLYL 3-HYDROXYLASE OGFOD1"/>
    <property type="match status" value="1"/>
</dbReference>
<dbReference type="Gene3D" id="3.60.130.20">
    <property type="entry name" value="Oxoglutarate/iron-dependent oxygenase, C-terminal degradation domain"/>
    <property type="match status" value="1"/>
</dbReference>
<dbReference type="GO" id="GO:0005737">
    <property type="term" value="C:cytoplasm"/>
    <property type="evidence" value="ECO:0007669"/>
    <property type="project" value="TreeGrafter"/>
</dbReference>
<dbReference type="STRING" id="4829.A0A163Z2G1"/>
<keyword evidence="9" id="KW-0539">Nucleus</keyword>
<dbReference type="AlphaFoldDB" id="A0A163Z2G1"/>
<accession>A0A163Z2G1</accession>
<evidence type="ECO:0000256" key="10">
    <source>
        <dbReference type="ARBA" id="ARBA00047444"/>
    </source>
</evidence>
<evidence type="ECO:0000256" key="8">
    <source>
        <dbReference type="ARBA" id="ARBA00023004"/>
    </source>
</evidence>
<dbReference type="InterPro" id="IPR006620">
    <property type="entry name" value="Pro_4_hyd_alph"/>
</dbReference>
<dbReference type="GO" id="GO:0010604">
    <property type="term" value="P:positive regulation of macromolecule metabolic process"/>
    <property type="evidence" value="ECO:0007669"/>
    <property type="project" value="UniProtKB-ARBA"/>
</dbReference>
<evidence type="ECO:0000256" key="2">
    <source>
        <dbReference type="ARBA" id="ARBA00004123"/>
    </source>
</evidence>
<sequence length="568" mass="63513">MSSPNDTAERDAKRSRLDSQKKHFHSGLLEDATINKIHTSFQTSQPYLHCKIDQLMDDGLLRAVRKEILANLHFTVKETDIYKVWQTGDLANLDGLPQDELDKLSHLFTLRNALYSQEFRDFLSSVTNCGPLSGSKTDMSINSYNDGCHLLNHDDVIGTRRVSFILYLTDPDERWDPKDGGALELYPVIRKGIPATEPTVVIPPQWNQFVMFTVQPGHSFHSVEEVVAQQKPRLSISGWFHIPQKGEPGYNLAVEEGQAKSSLEQLQEETDSSAKFDHYKAPLDDDATEGLTEEDLVSLAEWMNPHYLSMDTLSQMSQQFLDESAVQCRDFLTPEFYDRVKSATLDADKEDGFGEGNKMVAHGTGTQRGAWDCQGPPHRHRYMVVNSNGKNANDEPSSTLLGDLKQKFAGEPFRHWLAVATQLLPLGHRGDARRFRPGHDYTLATTNTRGQGVLDATLCLASAPSSIADAKDKWESGEFGGYECYMAPHDEEEDAAVYKAADEDGALLTVPAGENELSLVLRDEGVMRFIKYISASAPGSRWDVAFEYDLPEEEEADDEDNANADEDQ</sequence>
<comment type="similarity">
    <text evidence="3">Belongs to the TPA1 family.</text>
</comment>
<gene>
    <name evidence="15" type="primary">ABSGL_12485.1 scaffold 12955</name>
</gene>
<evidence type="ECO:0000256" key="13">
    <source>
        <dbReference type="SAM" id="MobiDB-lite"/>
    </source>
</evidence>
<reference evidence="15" key="1">
    <citation type="submission" date="2016-04" db="EMBL/GenBank/DDBJ databases">
        <authorList>
            <person name="Evans L.H."/>
            <person name="Alamgir A."/>
            <person name="Owens N."/>
            <person name="Weber N.D."/>
            <person name="Virtaneva K."/>
            <person name="Barbian K."/>
            <person name="Babar A."/>
            <person name="Rosenke K."/>
        </authorList>
    </citation>
    <scope>NUCLEOTIDE SEQUENCE [LARGE SCALE GENOMIC DNA]</scope>
    <source>
        <strain evidence="15">CBS 101.48</strain>
    </source>
</reference>
<dbReference type="InterPro" id="IPR019601">
    <property type="entry name" value="Oxoglutarate/Fe-dep_Oase_C"/>
</dbReference>
<feature type="region of interest" description="Disordered" evidence="13">
    <location>
        <begin position="549"/>
        <end position="568"/>
    </location>
</feature>
<dbReference type="Pfam" id="PF13661">
    <property type="entry name" value="2OG-FeII_Oxy_4"/>
    <property type="match status" value="1"/>
</dbReference>
<dbReference type="InterPro" id="IPR005123">
    <property type="entry name" value="Oxoglu/Fe-dep_dioxygenase_dom"/>
</dbReference>
<keyword evidence="5" id="KW-0847">Vitamin C</keyword>
<dbReference type="FunCoup" id="A0A163Z2G1">
    <property type="interactions" value="523"/>
</dbReference>
<dbReference type="InterPro" id="IPR051842">
    <property type="entry name" value="uS12_prolyl_hydroxylase"/>
</dbReference>
<dbReference type="Pfam" id="PF10637">
    <property type="entry name" value="Ofd1_CTDD"/>
    <property type="match status" value="1"/>
</dbReference>
<feature type="region of interest" description="Disordered" evidence="13">
    <location>
        <begin position="1"/>
        <end position="21"/>
    </location>
</feature>
<dbReference type="OrthoDB" id="430522at2759"/>
<dbReference type="InParanoid" id="A0A163Z2G1"/>
<comment type="subcellular location">
    <subcellularLocation>
        <location evidence="2">Nucleus</location>
    </subcellularLocation>
</comment>
<dbReference type="InterPro" id="IPR039558">
    <property type="entry name" value="TPA1/OFD1_N"/>
</dbReference>
<dbReference type="SMART" id="SM00702">
    <property type="entry name" value="P4Hc"/>
    <property type="match status" value="1"/>
</dbReference>
<dbReference type="GO" id="GO:0031543">
    <property type="term" value="F:peptidyl-proline dioxygenase activity"/>
    <property type="evidence" value="ECO:0007669"/>
    <property type="project" value="TreeGrafter"/>
</dbReference>
<evidence type="ECO:0000256" key="1">
    <source>
        <dbReference type="ARBA" id="ARBA00001961"/>
    </source>
</evidence>
<dbReference type="Proteomes" id="UP000078561">
    <property type="component" value="Unassembled WGS sequence"/>
</dbReference>
<feature type="compositionally biased region" description="Basic and acidic residues" evidence="13">
    <location>
        <begin position="7"/>
        <end position="21"/>
    </location>
</feature>